<sequence>MKVRFLLDENLPPKLKLAVQRFNTDIDIIRVGEPEAPPLGTLDPELLNYLEVSQRLLVTDNRNSMGGHLQDHWGEGGHIWGLVWLRPGGTIRTWSESLVLIWEITEAQEWLDKLDWIPY</sequence>
<proteinExistence type="predicted"/>
<dbReference type="eggNOG" id="COG4634">
    <property type="taxonomic scope" value="Bacteria"/>
</dbReference>
<dbReference type="RefSeq" id="WP_026787763.1">
    <property type="nucleotide sequence ID" value="NZ_CM002803.1"/>
</dbReference>
<dbReference type="EMBL" id="CM002803">
    <property type="protein sequence ID" value="KEI67323.1"/>
    <property type="molecule type" value="Genomic_DNA"/>
</dbReference>
<evidence type="ECO:0000313" key="2">
    <source>
        <dbReference type="Proteomes" id="UP000027395"/>
    </source>
</evidence>
<dbReference type="PATRIC" id="fig|388467.6.peg.2352"/>
<dbReference type="HOGENOM" id="CLU_166921_0_0_3"/>
<gene>
    <name evidence="1" type="ORF">A19Y_2403</name>
</gene>
<protein>
    <submittedName>
        <fullName evidence="1">Uncharacterized protein</fullName>
    </submittedName>
</protein>
<evidence type="ECO:0000313" key="1">
    <source>
        <dbReference type="EMBL" id="KEI67323.1"/>
    </source>
</evidence>
<dbReference type="STRING" id="388467.A19Y_2403"/>
<reference evidence="1 2" key="1">
    <citation type="journal article" date="2014" name="Appl. Environ. Microbiol.">
        <title>Elucidation of insertion elements encoded on plasmids and in vitro construction of shuttle vectors from the toxic cyanobacterium Planktothrix.</title>
        <authorList>
            <person name="Christiansen G."/>
            <person name="Goesmann A."/>
            <person name="Kurmayer R."/>
        </authorList>
    </citation>
    <scope>NUCLEOTIDE SEQUENCE [LARGE SCALE GENOMIC DNA]</scope>
    <source>
        <strain evidence="1 2">NIVA-CYA 126/8</strain>
    </source>
</reference>
<accession>A0A073CI23</accession>
<keyword evidence="2" id="KW-1185">Reference proteome</keyword>
<dbReference type="Proteomes" id="UP000027395">
    <property type="component" value="Chromosome"/>
</dbReference>
<organism evidence="1 2">
    <name type="scientific">Planktothrix agardhii (strain NIVA-CYA 126/8)</name>
    <dbReference type="NCBI Taxonomy" id="388467"/>
    <lineage>
        <taxon>Bacteria</taxon>
        <taxon>Bacillati</taxon>
        <taxon>Cyanobacteriota</taxon>
        <taxon>Cyanophyceae</taxon>
        <taxon>Oscillatoriophycideae</taxon>
        <taxon>Oscillatoriales</taxon>
        <taxon>Microcoleaceae</taxon>
        <taxon>Planktothrix</taxon>
    </lineage>
</organism>
<name>A0A073CI23_PLAA1</name>
<dbReference type="AlphaFoldDB" id="A0A073CI23"/>